<proteinExistence type="predicted"/>
<evidence type="ECO:0000259" key="1">
    <source>
        <dbReference type="PROSITE" id="PS50195"/>
    </source>
</evidence>
<dbReference type="SUPFAM" id="SSF64268">
    <property type="entry name" value="PX domain"/>
    <property type="match status" value="1"/>
</dbReference>
<dbReference type="Proteomes" id="UP001162131">
    <property type="component" value="Unassembled WGS sequence"/>
</dbReference>
<evidence type="ECO:0000313" key="3">
    <source>
        <dbReference type="Proteomes" id="UP001162131"/>
    </source>
</evidence>
<dbReference type="GO" id="GO:0035091">
    <property type="term" value="F:phosphatidylinositol binding"/>
    <property type="evidence" value="ECO:0007669"/>
    <property type="project" value="InterPro"/>
</dbReference>
<dbReference type="AlphaFoldDB" id="A0AAU9JT41"/>
<protein>
    <recommendedName>
        <fullName evidence="1">PX domain-containing protein</fullName>
    </recommendedName>
</protein>
<sequence length="533" mass="62340">MNHNISINITGTYQRRKRSFLSRLYTEYEINTILDGKDSYRVFRRYKEFSSLNSEIEEILAENAITLPKFPKKIFNKLSAAVISERRANLELWLQEASGHTELLLPLSKFLNVPTDGFEIVSTNRQNSVSQDENLIVEFSTKVTSESRNRYRALEEFEWQFFSKRRLVRNEYFAILLNVLIPLCGLDNIGCKALDILTKLISSDRFWDFNKVKQELVKLGPDFLSKMKLNDHLMRRIHGESQCLAYEILKVLDENFQLAKDNFGLNIVLNNDLEALEAFDEWGSEKTICKSLPKILSHGSLDWRRLKCNERDSEIFYRLINKELAIKCEVNLETTVQRLISIITVPEERKKWDNKLIEMSKFELPEGQAGYHFLYNYEHTMYELNSIYTIRETDDYTLVQFKHTSSYTFNMAAINGIVESSYLIEKMENSESLLKEDSEEILEPVNKVEKLKLTWSSHFCDRCSKMFLSDLVDESDNYRQSIHQFIVAAEKREEKTNRTRINSMAAALERKQLAKRQAPLSLFNLDRSSSNVA</sequence>
<dbReference type="Pfam" id="PF00787">
    <property type="entry name" value="PX"/>
    <property type="match status" value="1"/>
</dbReference>
<dbReference type="InterPro" id="IPR036871">
    <property type="entry name" value="PX_dom_sf"/>
</dbReference>
<accession>A0AAU9JT41</accession>
<organism evidence="2 3">
    <name type="scientific">Blepharisma stoltei</name>
    <dbReference type="NCBI Taxonomy" id="1481888"/>
    <lineage>
        <taxon>Eukaryota</taxon>
        <taxon>Sar</taxon>
        <taxon>Alveolata</taxon>
        <taxon>Ciliophora</taxon>
        <taxon>Postciliodesmatophora</taxon>
        <taxon>Heterotrichea</taxon>
        <taxon>Heterotrichida</taxon>
        <taxon>Blepharismidae</taxon>
        <taxon>Blepharisma</taxon>
    </lineage>
</organism>
<reference evidence="2" key="1">
    <citation type="submission" date="2021-09" db="EMBL/GenBank/DDBJ databases">
        <authorList>
            <consortium name="AG Swart"/>
            <person name="Singh M."/>
            <person name="Singh A."/>
            <person name="Seah K."/>
            <person name="Emmerich C."/>
        </authorList>
    </citation>
    <scope>NUCLEOTIDE SEQUENCE</scope>
    <source>
        <strain evidence="2">ATCC30299</strain>
    </source>
</reference>
<comment type="caution">
    <text evidence="2">The sequence shown here is derived from an EMBL/GenBank/DDBJ whole genome shotgun (WGS) entry which is preliminary data.</text>
</comment>
<dbReference type="InterPro" id="IPR001683">
    <property type="entry name" value="PX_dom"/>
</dbReference>
<feature type="domain" description="PX" evidence="1">
    <location>
        <begin position="1"/>
        <end position="146"/>
    </location>
</feature>
<dbReference type="PROSITE" id="PS50195">
    <property type="entry name" value="PX"/>
    <property type="match status" value="1"/>
</dbReference>
<evidence type="ECO:0000313" key="2">
    <source>
        <dbReference type="EMBL" id="CAG9329520.1"/>
    </source>
</evidence>
<name>A0AAU9JT41_9CILI</name>
<dbReference type="SMART" id="SM00312">
    <property type="entry name" value="PX"/>
    <property type="match status" value="1"/>
</dbReference>
<keyword evidence="3" id="KW-1185">Reference proteome</keyword>
<dbReference type="EMBL" id="CAJZBQ010000048">
    <property type="protein sequence ID" value="CAG9329520.1"/>
    <property type="molecule type" value="Genomic_DNA"/>
</dbReference>
<gene>
    <name evidence="2" type="ORF">BSTOLATCC_MIC49153</name>
</gene>
<dbReference type="Gene3D" id="3.30.1520.10">
    <property type="entry name" value="Phox-like domain"/>
    <property type="match status" value="1"/>
</dbReference>
<dbReference type="CDD" id="cd06093">
    <property type="entry name" value="PX_domain"/>
    <property type="match status" value="1"/>
</dbReference>